<dbReference type="Proteomes" id="UP000289738">
    <property type="component" value="Chromosome A01"/>
</dbReference>
<evidence type="ECO:0008006" key="3">
    <source>
        <dbReference type="Google" id="ProtNLM"/>
    </source>
</evidence>
<organism evidence="1 2">
    <name type="scientific">Arachis hypogaea</name>
    <name type="common">Peanut</name>
    <dbReference type="NCBI Taxonomy" id="3818"/>
    <lineage>
        <taxon>Eukaryota</taxon>
        <taxon>Viridiplantae</taxon>
        <taxon>Streptophyta</taxon>
        <taxon>Embryophyta</taxon>
        <taxon>Tracheophyta</taxon>
        <taxon>Spermatophyta</taxon>
        <taxon>Magnoliopsida</taxon>
        <taxon>eudicotyledons</taxon>
        <taxon>Gunneridae</taxon>
        <taxon>Pentapetalae</taxon>
        <taxon>rosids</taxon>
        <taxon>fabids</taxon>
        <taxon>Fabales</taxon>
        <taxon>Fabaceae</taxon>
        <taxon>Papilionoideae</taxon>
        <taxon>50 kb inversion clade</taxon>
        <taxon>dalbergioids sensu lato</taxon>
        <taxon>Dalbergieae</taxon>
        <taxon>Pterocarpus clade</taxon>
        <taxon>Arachis</taxon>
    </lineage>
</organism>
<dbReference type="EMBL" id="SDMP01000001">
    <property type="protein sequence ID" value="RYR77739.1"/>
    <property type="molecule type" value="Genomic_DNA"/>
</dbReference>
<comment type="caution">
    <text evidence="1">The sequence shown here is derived from an EMBL/GenBank/DDBJ whole genome shotgun (WGS) entry which is preliminary data.</text>
</comment>
<evidence type="ECO:0000313" key="1">
    <source>
        <dbReference type="EMBL" id="RYR77739.1"/>
    </source>
</evidence>
<dbReference type="AlphaFoldDB" id="A0A445EQJ1"/>
<evidence type="ECO:0000313" key="2">
    <source>
        <dbReference type="Proteomes" id="UP000289738"/>
    </source>
</evidence>
<gene>
    <name evidence="1" type="ORF">Ahy_A01g002329</name>
</gene>
<proteinExistence type="predicted"/>
<sequence>MVPAPDLGVGGAEEGVILHQADVAEGPSTTYGSYYKCSHPLSVHKVYIRWLPLLEDFERCHSLPWGSVVLVWTYHSLCSVAHRSTNDIAGYTPLLIS</sequence>
<reference evidence="1 2" key="1">
    <citation type="submission" date="2019-01" db="EMBL/GenBank/DDBJ databases">
        <title>Sequencing of cultivated peanut Arachis hypogaea provides insights into genome evolution and oil improvement.</title>
        <authorList>
            <person name="Chen X."/>
        </authorList>
    </citation>
    <scope>NUCLEOTIDE SEQUENCE [LARGE SCALE GENOMIC DNA]</scope>
    <source>
        <strain evidence="2">cv. Fuhuasheng</strain>
        <tissue evidence="1">Leaves</tissue>
    </source>
</reference>
<name>A0A445EQJ1_ARAHY</name>
<protein>
    <recommendedName>
        <fullName evidence="3">Aminotransferase-like plant mobile domain-containing protein</fullName>
    </recommendedName>
</protein>
<keyword evidence="2" id="KW-1185">Reference proteome</keyword>
<accession>A0A445EQJ1</accession>